<dbReference type="Gene3D" id="3.40.640.10">
    <property type="entry name" value="Type I PLP-dependent aspartate aminotransferase-like (Major domain)"/>
    <property type="match status" value="2"/>
</dbReference>
<dbReference type="InterPro" id="IPR015424">
    <property type="entry name" value="PyrdxlP-dep_Trfase"/>
</dbReference>
<dbReference type="GO" id="GO:0008265">
    <property type="term" value="F:molybdenum cofactor sulfurtransferase activity"/>
    <property type="evidence" value="ECO:0007669"/>
    <property type="project" value="TreeGrafter"/>
</dbReference>
<name>A0A6A4VB68_AMPAM</name>
<evidence type="ECO:0000313" key="3">
    <source>
        <dbReference type="Proteomes" id="UP000440578"/>
    </source>
</evidence>
<feature type="domain" description="Aminotransferase class V" evidence="1">
    <location>
        <begin position="126"/>
        <end position="243"/>
    </location>
</feature>
<dbReference type="SUPFAM" id="SSF53383">
    <property type="entry name" value="PLP-dependent transferases"/>
    <property type="match status" value="1"/>
</dbReference>
<keyword evidence="3" id="KW-1185">Reference proteome</keyword>
<dbReference type="OrthoDB" id="420046at2759"/>
<gene>
    <name evidence="2" type="primary">MOCOS</name>
    <name evidence="2" type="ORF">FJT64_010787</name>
</gene>
<organism evidence="2 3">
    <name type="scientific">Amphibalanus amphitrite</name>
    <name type="common">Striped barnacle</name>
    <name type="synonym">Balanus amphitrite</name>
    <dbReference type="NCBI Taxonomy" id="1232801"/>
    <lineage>
        <taxon>Eukaryota</taxon>
        <taxon>Metazoa</taxon>
        <taxon>Ecdysozoa</taxon>
        <taxon>Arthropoda</taxon>
        <taxon>Crustacea</taxon>
        <taxon>Multicrustacea</taxon>
        <taxon>Cirripedia</taxon>
        <taxon>Thoracica</taxon>
        <taxon>Thoracicalcarea</taxon>
        <taxon>Balanomorpha</taxon>
        <taxon>Balanoidea</taxon>
        <taxon>Balanidae</taxon>
        <taxon>Amphibalaninae</taxon>
        <taxon>Amphibalanus</taxon>
    </lineage>
</organism>
<proteinExistence type="predicted"/>
<protein>
    <submittedName>
        <fullName evidence="2">Molybdenum cofactor sulfurase</fullName>
    </submittedName>
</protein>
<evidence type="ECO:0000313" key="2">
    <source>
        <dbReference type="EMBL" id="KAF0291015.1"/>
    </source>
</evidence>
<dbReference type="EMBL" id="VIIS01001914">
    <property type="protein sequence ID" value="KAF0291015.1"/>
    <property type="molecule type" value="Genomic_DNA"/>
</dbReference>
<comment type="caution">
    <text evidence="2">The sequence shown here is derived from an EMBL/GenBank/DDBJ whole genome shotgun (WGS) entry which is preliminary data.</text>
</comment>
<accession>A0A6A4VB68</accession>
<dbReference type="AlphaFoldDB" id="A0A6A4VB68"/>
<dbReference type="InterPro" id="IPR000192">
    <property type="entry name" value="Aminotrans_V_dom"/>
</dbReference>
<sequence length="449" mass="45854">MYCLAVPIFNISKEQRYKIITLLQHFHTVSDQYQVVFTSGATAALALVADAFQFGGEPGEPGAFVYLQESHTSVLGMRARLAGRPVSVTALPAAAAAAALSWSRGWRRGAGDGSCGRENAFAATCDLDLSRVQPDFVCISFYKMFGYPTGLGALLVHRRAEHTLQKAYFGGGTVQVSLAGEDFHVPREALHERMEDGTVPFLAIAAVTHGLDTLRRLTGSMSAVSSHVFGLARYTYRHLAELRHGSGAPVARLYADTEYDSAVTQGGIVAFNLLRPDGEFFGSTEPDTDQPVPGHSLLYQPALSMKVLSALVVLSALCALALASPGGYGGYGGGHKGGYGGYGGGHKGSYGGGYGGGHKGGYGGGHKGGYGGGYGGGHKGGYGGGYGGGHKGGYGGGYGGGHKGGYGGGYGGGHKGGYGGYGGGHKGGYGGYGGGHKGGYGGGYGGGYH</sequence>
<evidence type="ECO:0000259" key="1">
    <source>
        <dbReference type="Pfam" id="PF00266"/>
    </source>
</evidence>
<dbReference type="GO" id="GO:0043545">
    <property type="term" value="P:molybdopterin cofactor metabolic process"/>
    <property type="evidence" value="ECO:0007669"/>
    <property type="project" value="TreeGrafter"/>
</dbReference>
<dbReference type="Pfam" id="PF00266">
    <property type="entry name" value="Aminotran_5"/>
    <property type="match status" value="1"/>
</dbReference>
<dbReference type="PANTHER" id="PTHR14237">
    <property type="entry name" value="MOLYBDOPTERIN COFACTOR SULFURASE MOSC"/>
    <property type="match status" value="1"/>
</dbReference>
<dbReference type="InterPro" id="IPR015421">
    <property type="entry name" value="PyrdxlP-dep_Trfase_major"/>
</dbReference>
<dbReference type="Proteomes" id="UP000440578">
    <property type="component" value="Unassembled WGS sequence"/>
</dbReference>
<dbReference type="PANTHER" id="PTHR14237:SF80">
    <property type="entry name" value="MOLYBDENUM COFACTOR SULFURASE"/>
    <property type="match status" value="1"/>
</dbReference>
<reference evidence="2 3" key="1">
    <citation type="submission" date="2019-07" db="EMBL/GenBank/DDBJ databases">
        <title>Draft genome assembly of a fouling barnacle, Amphibalanus amphitrite (Darwin, 1854): The first reference genome for Thecostraca.</title>
        <authorList>
            <person name="Kim W."/>
        </authorList>
    </citation>
    <scope>NUCLEOTIDE SEQUENCE [LARGE SCALE GENOMIC DNA]</scope>
    <source>
        <strain evidence="2">SNU_AA5</strain>
        <tissue evidence="2">Soma without cirri and trophi</tissue>
    </source>
</reference>